<evidence type="ECO:0000256" key="5">
    <source>
        <dbReference type="ARBA" id="ARBA00012814"/>
    </source>
</evidence>
<dbReference type="FunFam" id="3.30.56.10:FF:000004">
    <property type="entry name" value="Phenylalanyl-tRNA synthetase, beta subunit"/>
    <property type="match status" value="1"/>
</dbReference>
<dbReference type="GO" id="GO:0003723">
    <property type="term" value="F:RNA binding"/>
    <property type="evidence" value="ECO:0007669"/>
    <property type="project" value="InterPro"/>
</dbReference>
<dbReference type="PANTHER" id="PTHR10947">
    <property type="entry name" value="PHENYLALANYL-TRNA SYNTHETASE BETA CHAIN AND LEUCINE-RICH REPEAT-CONTAINING PROTEIN 47"/>
    <property type="match status" value="1"/>
</dbReference>
<keyword evidence="9" id="KW-0547">Nucleotide-binding</keyword>
<dbReference type="InterPro" id="IPR009061">
    <property type="entry name" value="DNA-bd_dom_put_sf"/>
</dbReference>
<dbReference type="SUPFAM" id="SSF56037">
    <property type="entry name" value="PheT/TilS domain"/>
    <property type="match status" value="1"/>
</dbReference>
<dbReference type="InterPro" id="IPR045060">
    <property type="entry name" value="Phe-tRNA-ligase_IIc_bsu"/>
</dbReference>
<organism evidence="17 18">
    <name type="scientific">Diplogelasinospora grovesii</name>
    <dbReference type="NCBI Taxonomy" id="303347"/>
    <lineage>
        <taxon>Eukaryota</taxon>
        <taxon>Fungi</taxon>
        <taxon>Dikarya</taxon>
        <taxon>Ascomycota</taxon>
        <taxon>Pezizomycotina</taxon>
        <taxon>Sordariomycetes</taxon>
        <taxon>Sordariomycetidae</taxon>
        <taxon>Sordariales</taxon>
        <taxon>Diplogelasinosporaceae</taxon>
        <taxon>Diplogelasinospora</taxon>
    </lineage>
</organism>
<dbReference type="Gene3D" id="3.30.930.10">
    <property type="entry name" value="Bira Bifunctional Protein, Domain 2"/>
    <property type="match status" value="1"/>
</dbReference>
<keyword evidence="8" id="KW-0479">Metal-binding</keyword>
<dbReference type="Pfam" id="PF17759">
    <property type="entry name" value="tRNA_synthFbeta"/>
    <property type="match status" value="1"/>
</dbReference>
<dbReference type="GO" id="GO:0006432">
    <property type="term" value="P:phenylalanyl-tRNA aminoacylation"/>
    <property type="evidence" value="ECO:0007669"/>
    <property type="project" value="InterPro"/>
</dbReference>
<dbReference type="NCBIfam" id="TIGR00471">
    <property type="entry name" value="pheT_arch"/>
    <property type="match status" value="1"/>
</dbReference>
<comment type="similarity">
    <text evidence="3">Belongs to the phenylalanyl-tRNA synthetase beta subunit family. Type 2 subfamily.</text>
</comment>
<dbReference type="InterPro" id="IPR041616">
    <property type="entry name" value="PheRS_beta_core"/>
</dbReference>
<dbReference type="GO" id="GO:0000287">
    <property type="term" value="F:magnesium ion binding"/>
    <property type="evidence" value="ECO:0007669"/>
    <property type="project" value="InterPro"/>
</dbReference>
<dbReference type="EC" id="6.1.1.20" evidence="5"/>
<evidence type="ECO:0000256" key="1">
    <source>
        <dbReference type="ARBA" id="ARBA00001946"/>
    </source>
</evidence>
<dbReference type="InterPro" id="IPR005146">
    <property type="entry name" value="B3/B4_tRNA-bd"/>
</dbReference>
<evidence type="ECO:0000256" key="13">
    <source>
        <dbReference type="ARBA" id="ARBA00023146"/>
    </source>
</evidence>
<dbReference type="Pfam" id="PF03483">
    <property type="entry name" value="B3_4"/>
    <property type="match status" value="1"/>
</dbReference>
<dbReference type="FunFam" id="3.50.40.10:FF:000002">
    <property type="entry name" value="phenylalanine--tRNA ligase beta subunit"/>
    <property type="match status" value="1"/>
</dbReference>
<evidence type="ECO:0000256" key="10">
    <source>
        <dbReference type="ARBA" id="ARBA00022840"/>
    </source>
</evidence>
<sequence>MPTINVDKYALFEELGEQFTPDSFQQLCFDFGIELDKDTEDDEARPKDQAPELAIEIPANRYDMLCFEGIAMHLNIFRQKQPFPKYKLVDIPEDKMQTITVSTSTAQVRPYVAGAILRNIKFTQASYNSFIGLQDKLHQNLARQRTLVAIGTHDLDTIQGPFTYEALPPKDISFVPLNQTKEMDGQELMSFYETDKHLGRYLHIIRDKPVYPVIFDANKVVCSLPPIINGNHSKIALDTTNVFIEMTATDQTKLDIVCNIMVAMFSRYCAEPFTIEPVKIVSDHNGCSRVTPSLATRTMDVEVDYINDCCGLSESPESICKLLSKMAYSAEPSKDPKIIKVSVPPTRADVLHACDVMEDVAIAYGFNNLPRSSPNKSATIGKPLMINKLSDIVRHECAMAGWVEVMPLILCSHEENFEWLNRVDDGNTAIKLANPKSVEYQVVRTSLLPGLLKTLRENKSVRLPLMIHETSDVAFKDESQERRARNERHWAAAYYGKTSGFEVVHGLLDRVLSMLRIAFITHEEGLEGKSVDFEVKQNPVKADGYFIEEINEPTFFQGRAAAIYLRLGGKVVRIGEFGVLHPTVLEKYELKYPVSTLEINLEVFL</sequence>
<comment type="caution">
    <text evidence="17">The sequence shown here is derived from an EMBL/GenBank/DDBJ whole genome shotgun (WGS) entry which is preliminary data.</text>
</comment>
<dbReference type="Gene3D" id="3.50.40.10">
    <property type="entry name" value="Phenylalanyl-trna Synthetase, Chain B, domain 3"/>
    <property type="match status" value="1"/>
</dbReference>
<evidence type="ECO:0000256" key="6">
    <source>
        <dbReference type="ARBA" id="ARBA00022490"/>
    </source>
</evidence>
<dbReference type="PANTHER" id="PTHR10947:SF0">
    <property type="entry name" value="PHENYLALANINE--TRNA LIGASE BETA SUBUNIT"/>
    <property type="match status" value="1"/>
</dbReference>
<dbReference type="FunFam" id="3.30.930.10:FF:000052">
    <property type="entry name" value="Phenylalanyl-tRNA synthetase, beta subunit"/>
    <property type="match status" value="1"/>
</dbReference>
<comment type="cofactor">
    <cofactor evidence="1">
        <name>Mg(2+)</name>
        <dbReference type="ChEBI" id="CHEBI:18420"/>
    </cofactor>
</comment>
<evidence type="ECO:0000256" key="9">
    <source>
        <dbReference type="ARBA" id="ARBA00022741"/>
    </source>
</evidence>
<dbReference type="InterPro" id="IPR004531">
    <property type="entry name" value="Phe-tRNA-synth_IIc_bsu_arc_euk"/>
</dbReference>
<name>A0AAN6S6T0_9PEZI</name>
<evidence type="ECO:0000256" key="15">
    <source>
        <dbReference type="ARBA" id="ARBA00049255"/>
    </source>
</evidence>
<comment type="subunit">
    <text evidence="4">Tetramer of two alpha and two beta subunits.</text>
</comment>
<comment type="catalytic activity">
    <reaction evidence="15">
        <text>tRNA(Phe) + L-phenylalanine + ATP = L-phenylalanyl-tRNA(Phe) + AMP + diphosphate + H(+)</text>
        <dbReference type="Rhea" id="RHEA:19413"/>
        <dbReference type="Rhea" id="RHEA-COMP:9668"/>
        <dbReference type="Rhea" id="RHEA-COMP:9699"/>
        <dbReference type="ChEBI" id="CHEBI:15378"/>
        <dbReference type="ChEBI" id="CHEBI:30616"/>
        <dbReference type="ChEBI" id="CHEBI:33019"/>
        <dbReference type="ChEBI" id="CHEBI:58095"/>
        <dbReference type="ChEBI" id="CHEBI:78442"/>
        <dbReference type="ChEBI" id="CHEBI:78531"/>
        <dbReference type="ChEBI" id="CHEBI:456215"/>
        <dbReference type="EC" id="6.1.1.20"/>
    </reaction>
</comment>
<evidence type="ECO:0000256" key="3">
    <source>
        <dbReference type="ARBA" id="ARBA00007438"/>
    </source>
</evidence>
<dbReference type="GO" id="GO:0004826">
    <property type="term" value="F:phenylalanine-tRNA ligase activity"/>
    <property type="evidence" value="ECO:0007669"/>
    <property type="project" value="UniProtKB-EC"/>
</dbReference>
<keyword evidence="7" id="KW-0436">Ligase</keyword>
<dbReference type="InterPro" id="IPR045864">
    <property type="entry name" value="aa-tRNA-synth_II/BPL/LPL"/>
</dbReference>
<dbReference type="PROSITE" id="PS51483">
    <property type="entry name" value="B5"/>
    <property type="match status" value="1"/>
</dbReference>
<dbReference type="GO" id="GO:0009328">
    <property type="term" value="C:phenylalanine-tRNA ligase complex"/>
    <property type="evidence" value="ECO:0007669"/>
    <property type="project" value="TreeGrafter"/>
</dbReference>
<dbReference type="InterPro" id="IPR040659">
    <property type="entry name" value="PhetRS_B1"/>
</dbReference>
<dbReference type="Pfam" id="PF18262">
    <property type="entry name" value="PhetRS_B1"/>
    <property type="match status" value="1"/>
</dbReference>
<keyword evidence="11" id="KW-0460">Magnesium</keyword>
<evidence type="ECO:0000256" key="4">
    <source>
        <dbReference type="ARBA" id="ARBA00011209"/>
    </source>
</evidence>
<keyword evidence="10" id="KW-0067">ATP-binding</keyword>
<evidence type="ECO:0000256" key="2">
    <source>
        <dbReference type="ARBA" id="ARBA00004496"/>
    </source>
</evidence>
<dbReference type="InterPro" id="IPR005147">
    <property type="entry name" value="tRNA_synthase_B5-dom"/>
</dbReference>
<gene>
    <name evidence="17" type="ORF">QBC46DRAFT_379908</name>
</gene>
<dbReference type="EMBL" id="MU853773">
    <property type="protein sequence ID" value="KAK3942574.1"/>
    <property type="molecule type" value="Genomic_DNA"/>
</dbReference>
<dbReference type="GO" id="GO:0005524">
    <property type="term" value="F:ATP binding"/>
    <property type="evidence" value="ECO:0007669"/>
    <property type="project" value="UniProtKB-KW"/>
</dbReference>
<dbReference type="Proteomes" id="UP001303473">
    <property type="component" value="Unassembled WGS sequence"/>
</dbReference>
<dbReference type="SUPFAM" id="SSF55681">
    <property type="entry name" value="Class II aaRS and biotin synthetases"/>
    <property type="match status" value="1"/>
</dbReference>
<dbReference type="CDD" id="cd00769">
    <property type="entry name" value="PheRS_beta_core"/>
    <property type="match status" value="1"/>
</dbReference>
<keyword evidence="13" id="KW-0030">Aminoacyl-tRNA synthetase</keyword>
<protein>
    <recommendedName>
        <fullName evidence="5">phenylalanine--tRNA ligase</fullName>
        <ecNumber evidence="5">6.1.1.20</ecNumber>
    </recommendedName>
    <alternativeName>
        <fullName evidence="14">Phenylalanyl-tRNA synthetase beta subunit</fullName>
    </alternativeName>
</protein>
<keyword evidence="18" id="KW-1185">Reference proteome</keyword>
<evidence type="ECO:0000313" key="17">
    <source>
        <dbReference type="EMBL" id="KAK3942574.1"/>
    </source>
</evidence>
<dbReference type="Pfam" id="PF03484">
    <property type="entry name" value="B5"/>
    <property type="match status" value="1"/>
</dbReference>
<dbReference type="AlphaFoldDB" id="A0AAN6S6T0"/>
<dbReference type="InterPro" id="IPR020825">
    <property type="entry name" value="Phe-tRNA_synthase-like_B3/B4"/>
</dbReference>
<dbReference type="SMART" id="SM00873">
    <property type="entry name" value="B3_4"/>
    <property type="match status" value="1"/>
</dbReference>
<evidence type="ECO:0000256" key="12">
    <source>
        <dbReference type="ARBA" id="ARBA00022917"/>
    </source>
</evidence>
<evidence type="ECO:0000256" key="11">
    <source>
        <dbReference type="ARBA" id="ARBA00022842"/>
    </source>
</evidence>
<keyword evidence="6" id="KW-0963">Cytoplasm</keyword>
<feature type="domain" description="B5" evidence="16">
    <location>
        <begin position="294"/>
        <end position="371"/>
    </location>
</feature>
<keyword evidence="12" id="KW-0648">Protein biosynthesis</keyword>
<dbReference type="SMART" id="SM00874">
    <property type="entry name" value="B5"/>
    <property type="match status" value="1"/>
</dbReference>
<reference evidence="18" key="1">
    <citation type="journal article" date="2023" name="Mol. Phylogenet. Evol.">
        <title>Genome-scale phylogeny and comparative genomics of the fungal order Sordariales.</title>
        <authorList>
            <person name="Hensen N."/>
            <person name="Bonometti L."/>
            <person name="Westerberg I."/>
            <person name="Brannstrom I.O."/>
            <person name="Guillou S."/>
            <person name="Cros-Aarteil S."/>
            <person name="Calhoun S."/>
            <person name="Haridas S."/>
            <person name="Kuo A."/>
            <person name="Mondo S."/>
            <person name="Pangilinan J."/>
            <person name="Riley R."/>
            <person name="LaButti K."/>
            <person name="Andreopoulos B."/>
            <person name="Lipzen A."/>
            <person name="Chen C."/>
            <person name="Yan M."/>
            <person name="Daum C."/>
            <person name="Ng V."/>
            <person name="Clum A."/>
            <person name="Steindorff A."/>
            <person name="Ohm R.A."/>
            <person name="Martin F."/>
            <person name="Silar P."/>
            <person name="Natvig D.O."/>
            <person name="Lalanne C."/>
            <person name="Gautier V."/>
            <person name="Ament-Velasquez S.L."/>
            <person name="Kruys A."/>
            <person name="Hutchinson M.I."/>
            <person name="Powell A.J."/>
            <person name="Barry K."/>
            <person name="Miller A.N."/>
            <person name="Grigoriev I.V."/>
            <person name="Debuchy R."/>
            <person name="Gladieux P."/>
            <person name="Hiltunen Thoren M."/>
            <person name="Johannesson H."/>
        </authorList>
    </citation>
    <scope>NUCLEOTIDE SEQUENCE [LARGE SCALE GENOMIC DNA]</scope>
    <source>
        <strain evidence="18">CBS 340.73</strain>
    </source>
</reference>
<evidence type="ECO:0000256" key="14">
    <source>
        <dbReference type="ARBA" id="ARBA00033189"/>
    </source>
</evidence>
<evidence type="ECO:0000256" key="7">
    <source>
        <dbReference type="ARBA" id="ARBA00022598"/>
    </source>
</evidence>
<dbReference type="Gene3D" id="3.30.56.10">
    <property type="match status" value="2"/>
</dbReference>
<accession>A0AAN6S6T0</accession>
<proteinExistence type="inferred from homology"/>
<evidence type="ECO:0000313" key="18">
    <source>
        <dbReference type="Proteomes" id="UP001303473"/>
    </source>
</evidence>
<evidence type="ECO:0000256" key="8">
    <source>
        <dbReference type="ARBA" id="ARBA00022723"/>
    </source>
</evidence>
<comment type="subcellular location">
    <subcellularLocation>
        <location evidence="2">Cytoplasm</location>
    </subcellularLocation>
</comment>
<evidence type="ECO:0000259" key="16">
    <source>
        <dbReference type="PROSITE" id="PS51483"/>
    </source>
</evidence>
<dbReference type="SUPFAM" id="SSF46955">
    <property type="entry name" value="Putative DNA-binding domain"/>
    <property type="match status" value="1"/>
</dbReference>